<accession>A0A5B8CS19</accession>
<dbReference type="InterPro" id="IPR010131">
    <property type="entry name" value="MdtP/NodT-like"/>
</dbReference>
<evidence type="ECO:0000313" key="4">
    <source>
        <dbReference type="Proteomes" id="UP000311008"/>
    </source>
</evidence>
<evidence type="ECO:0000256" key="1">
    <source>
        <dbReference type="ARBA" id="ARBA00007613"/>
    </source>
</evidence>
<dbReference type="RefSeq" id="WP_140003445.1">
    <property type="nucleotide sequence ID" value="NZ_CP040946.1"/>
</dbReference>
<evidence type="ECO:0000256" key="2">
    <source>
        <dbReference type="SAM" id="SignalP"/>
    </source>
</evidence>
<dbReference type="GO" id="GO:0015562">
    <property type="term" value="F:efflux transmembrane transporter activity"/>
    <property type="evidence" value="ECO:0007669"/>
    <property type="project" value="InterPro"/>
</dbReference>
<comment type="similarity">
    <text evidence="1">Belongs to the outer membrane factor (OMF) (TC 1.B.17) family.</text>
</comment>
<dbReference type="Pfam" id="PF02321">
    <property type="entry name" value="OEP"/>
    <property type="match status" value="1"/>
</dbReference>
<protein>
    <submittedName>
        <fullName evidence="3">TolC family protein</fullName>
    </submittedName>
</protein>
<keyword evidence="4" id="KW-1185">Reference proteome</keyword>
<name>A0A5B8CS19_9PROT</name>
<dbReference type="Gene3D" id="1.20.1600.10">
    <property type="entry name" value="Outer membrane efflux proteins (OEP)"/>
    <property type="match status" value="1"/>
</dbReference>
<dbReference type="PANTHER" id="PTHR30203:SF24">
    <property type="entry name" value="BLR4935 PROTEIN"/>
    <property type="match status" value="1"/>
</dbReference>
<dbReference type="InterPro" id="IPR003423">
    <property type="entry name" value="OMP_efflux"/>
</dbReference>
<dbReference type="SUPFAM" id="SSF56954">
    <property type="entry name" value="Outer membrane efflux proteins (OEP)"/>
    <property type="match status" value="1"/>
</dbReference>
<feature type="chain" id="PRO_5022938518" evidence="2">
    <location>
        <begin position="21"/>
        <end position="472"/>
    </location>
</feature>
<evidence type="ECO:0000313" key="3">
    <source>
        <dbReference type="EMBL" id="QDC44108.1"/>
    </source>
</evidence>
<feature type="signal peptide" evidence="2">
    <location>
        <begin position="1"/>
        <end position="20"/>
    </location>
</feature>
<dbReference type="PROSITE" id="PS51257">
    <property type="entry name" value="PROKAR_LIPOPROTEIN"/>
    <property type="match status" value="1"/>
</dbReference>
<gene>
    <name evidence="3" type="ORF">FIU01_05930</name>
</gene>
<organism evidence="3 4">
    <name type="scientific">Methylophilus medardicus</name>
    <dbReference type="NCBI Taxonomy" id="2588534"/>
    <lineage>
        <taxon>Bacteria</taxon>
        <taxon>Pseudomonadati</taxon>
        <taxon>Pseudomonadota</taxon>
        <taxon>Betaproteobacteria</taxon>
        <taxon>Nitrosomonadales</taxon>
        <taxon>Methylophilaceae</taxon>
        <taxon>Methylophilus</taxon>
    </lineage>
</organism>
<dbReference type="AlphaFoldDB" id="A0A5B8CS19"/>
<dbReference type="Proteomes" id="UP000311008">
    <property type="component" value="Chromosome"/>
</dbReference>
<keyword evidence="2" id="KW-0732">Signal</keyword>
<dbReference type="PANTHER" id="PTHR30203">
    <property type="entry name" value="OUTER MEMBRANE CATION EFFLUX PROTEIN"/>
    <property type="match status" value="1"/>
</dbReference>
<dbReference type="KEGG" id="mmec:FIU01_05930"/>
<proteinExistence type="inferred from homology"/>
<dbReference type="EMBL" id="CP040946">
    <property type="protein sequence ID" value="QDC44108.1"/>
    <property type="molecule type" value="Genomic_DNA"/>
</dbReference>
<dbReference type="OrthoDB" id="9791261at2"/>
<sequence>MRLLVYLSPLLLTACGVAYQAKPITQQQNIENIQQASPTMDGFQAFVRAQSPMVSWPIATWDLDSLTLSALYFHPALKVAKSDYAVALAGIKSAGLRPQVGLNGQLSRSNLANGDINPWSYGLQVDIPLITANKRQINIEIAQYQADIAKIQISETAWLLRQQLSFDLILLAEQQAMQANLVRLQKAQDSLLAAYQKRLDLGVAGKSDVLPIRLQRDQSAWQLQQLDLQIHQTEQKILHDAGLTAQTNLPFNIAPLALSQILKARFAESNAYADAPTIQNTALTNRMDIQRALAQYAKAESQLRLEMAKRYPDLSLSPGILYEYGDKIWSLGIGTMLNLLNKSSDLWAHAEQVRQNEAVRFYNLQHQVIQQSEQTYMKYRDAANLLVTQTNEYAQQSRRKAQLENQWHQGLIDKTEYLQTEIQFYSAQQRLITQQANVIRALQEIENIMQKPIALSQRAMSTANQPQEVPAK</sequence>
<reference evidence="4" key="1">
    <citation type="journal article" date="2019" name="ISME J.">
        <title>Evolution in action: habitat transition from sediment to the pelagial leads to genome streamlining in Methylophilaceae.</title>
        <authorList>
            <person name="Salcher M."/>
            <person name="Schaefle D."/>
            <person name="Kaspar M."/>
            <person name="Neuenschwander S.M."/>
            <person name="Ghai R."/>
        </authorList>
    </citation>
    <scope>NUCLEOTIDE SEQUENCE [LARGE SCALE GENOMIC DNA]</scope>
    <source>
        <strain evidence="4">MMS-M-51</strain>
    </source>
</reference>